<evidence type="ECO:0000313" key="2">
    <source>
        <dbReference type="EMBL" id="RCV08184.1"/>
    </source>
</evidence>
<protein>
    <recommendedName>
        <fullName evidence="1">F-box domain-containing protein</fullName>
    </recommendedName>
</protein>
<feature type="domain" description="F-box" evidence="1">
    <location>
        <begin position="9"/>
        <end position="35"/>
    </location>
</feature>
<keyword evidence="4" id="KW-1185">Reference proteome</keyword>
<dbReference type="Gene3D" id="1.20.1280.50">
    <property type="match status" value="1"/>
</dbReference>
<dbReference type="OMA" id="GRIFIEM"/>
<dbReference type="eggNOG" id="ENOG502T151">
    <property type="taxonomic scope" value="Eukaryota"/>
</dbReference>
<dbReference type="InterPro" id="IPR036047">
    <property type="entry name" value="F-box-like_dom_sf"/>
</dbReference>
<dbReference type="OrthoDB" id="603307at2759"/>
<dbReference type="Gramene" id="KQL31334">
    <property type="protein sequence ID" value="KQL31334"/>
    <property type="gene ID" value="SETIT_019156mg"/>
</dbReference>
<reference evidence="3" key="3">
    <citation type="submission" date="2018-08" db="UniProtKB">
        <authorList>
            <consortium name="EnsemblPlants"/>
        </authorList>
    </citation>
    <scope>IDENTIFICATION</scope>
    <source>
        <strain evidence="3">Yugu1</strain>
    </source>
</reference>
<evidence type="ECO:0000313" key="3">
    <source>
        <dbReference type="EnsemblPlants" id="KQL31334"/>
    </source>
</evidence>
<dbReference type="PANTHER" id="PTHR31111:SF136">
    <property type="entry name" value="F-BOX ASSOCIATED DOMAIN-CONTAINING PROTEIN"/>
    <property type="match status" value="1"/>
</dbReference>
<dbReference type="EMBL" id="CM003528">
    <property type="protein sequence ID" value="RCV08184.1"/>
    <property type="molecule type" value="Genomic_DNA"/>
</dbReference>
<dbReference type="STRING" id="4555.K3YY06"/>
<name>K3YY06_SETIT</name>
<dbReference type="Pfam" id="PF00646">
    <property type="entry name" value="F-box"/>
    <property type="match status" value="1"/>
</dbReference>
<dbReference type="NCBIfam" id="TIGR01640">
    <property type="entry name" value="F_box_assoc_1"/>
    <property type="match status" value="1"/>
</dbReference>
<dbReference type="InterPro" id="IPR017451">
    <property type="entry name" value="F-box-assoc_interact_dom"/>
</dbReference>
<sequence length="304" mass="34760">MEGASIPEDLIIEKILPWLPAKSLVRFRSVCKAWNYEIPTRHFIELHRERSRPKIDLMPWMQGYRFVASSRHLIVLGYRNGYLLSNPATKDILHLPPASWYKARDTYIHCTGFGFVSSLGKYKLVSVSFGTGDTCTCDVFTVGIDDSWRTCKSPPFPVSTSHSMPYLNANLHMLSLGSIDFSGFKDEIWRVLLPKEFELREMRGFLCFVCCIPGRTVDVWMMRDYANGVWSKYLVIDGTHLGIKKGLYGFPLEVMSDGRIFIEMDDGRWFYFDPKDGSFQLVGHPGRGARNAVYAENLVPILGF</sequence>
<dbReference type="EMBL" id="AGNK02000536">
    <property type="status" value="NOT_ANNOTATED_CDS"/>
    <property type="molecule type" value="Genomic_DNA"/>
</dbReference>
<proteinExistence type="predicted"/>
<dbReference type="InterPro" id="IPR001810">
    <property type="entry name" value="F-box_dom"/>
</dbReference>
<dbReference type="HOGENOM" id="CLU_034248_1_0_1"/>
<dbReference type="CDD" id="cd22157">
    <property type="entry name" value="F-box_AtFBW1-like"/>
    <property type="match status" value="1"/>
</dbReference>
<dbReference type="SUPFAM" id="SSF81383">
    <property type="entry name" value="F-box domain"/>
    <property type="match status" value="1"/>
</dbReference>
<evidence type="ECO:0000313" key="4">
    <source>
        <dbReference type="Proteomes" id="UP000004995"/>
    </source>
</evidence>
<dbReference type="PANTHER" id="PTHR31111">
    <property type="entry name" value="BNAA05G37150D PROTEIN-RELATED"/>
    <property type="match status" value="1"/>
</dbReference>
<reference evidence="2" key="2">
    <citation type="submission" date="2015-07" db="EMBL/GenBank/DDBJ databases">
        <authorList>
            <person name="Noorani M."/>
        </authorList>
    </citation>
    <scope>NUCLEOTIDE SEQUENCE</scope>
    <source>
        <strain evidence="2">Yugu1</strain>
    </source>
</reference>
<accession>K3YY06</accession>
<evidence type="ECO:0000259" key="1">
    <source>
        <dbReference type="Pfam" id="PF00646"/>
    </source>
</evidence>
<dbReference type="EnsemblPlants" id="KQL31334">
    <property type="protein sequence ID" value="KQL31334"/>
    <property type="gene ID" value="SETIT_019156mg"/>
</dbReference>
<dbReference type="Proteomes" id="UP000004995">
    <property type="component" value="Unassembled WGS sequence"/>
</dbReference>
<dbReference type="AlphaFoldDB" id="K3YY06"/>
<gene>
    <name evidence="2" type="ORF">SETIT_1G305800v2</name>
</gene>
<reference evidence="2 4" key="1">
    <citation type="journal article" date="2012" name="Nat. Biotechnol.">
        <title>Reference genome sequence of the model plant Setaria.</title>
        <authorList>
            <person name="Bennetzen J.L."/>
            <person name="Schmutz J."/>
            <person name="Wang H."/>
            <person name="Percifield R."/>
            <person name="Hawkins J."/>
            <person name="Pontaroli A.C."/>
            <person name="Estep M."/>
            <person name="Feng L."/>
            <person name="Vaughn J.N."/>
            <person name="Grimwood J."/>
            <person name="Jenkins J."/>
            <person name="Barry K."/>
            <person name="Lindquist E."/>
            <person name="Hellsten U."/>
            <person name="Deshpande S."/>
            <person name="Wang X."/>
            <person name="Wu X."/>
            <person name="Mitros T."/>
            <person name="Triplett J."/>
            <person name="Yang X."/>
            <person name="Ye C.Y."/>
            <person name="Mauro-Herrera M."/>
            <person name="Wang L."/>
            <person name="Li P."/>
            <person name="Sharma M."/>
            <person name="Sharma R."/>
            <person name="Ronald P.C."/>
            <person name="Panaud O."/>
            <person name="Kellogg E.A."/>
            <person name="Brutnell T.P."/>
            <person name="Doust A.N."/>
            <person name="Tuskan G.A."/>
            <person name="Rokhsar D."/>
            <person name="Devos K.M."/>
        </authorList>
    </citation>
    <scope>NUCLEOTIDE SEQUENCE [LARGE SCALE GENOMIC DNA]</scope>
    <source>
        <strain evidence="4">cv. Yugu1</strain>
        <strain evidence="2">Yugu1</strain>
    </source>
</reference>
<organism evidence="3 4">
    <name type="scientific">Setaria italica</name>
    <name type="common">Foxtail millet</name>
    <name type="synonym">Panicum italicum</name>
    <dbReference type="NCBI Taxonomy" id="4555"/>
    <lineage>
        <taxon>Eukaryota</taxon>
        <taxon>Viridiplantae</taxon>
        <taxon>Streptophyta</taxon>
        <taxon>Embryophyta</taxon>
        <taxon>Tracheophyta</taxon>
        <taxon>Spermatophyta</taxon>
        <taxon>Magnoliopsida</taxon>
        <taxon>Liliopsida</taxon>
        <taxon>Poales</taxon>
        <taxon>Poaceae</taxon>
        <taxon>PACMAD clade</taxon>
        <taxon>Panicoideae</taxon>
        <taxon>Panicodae</taxon>
        <taxon>Paniceae</taxon>
        <taxon>Cenchrinae</taxon>
        <taxon>Setaria</taxon>
    </lineage>
</organism>